<organism evidence="1 2">
    <name type="scientific">Saccharicrinis fermentans DSM 9555 = JCM 21142</name>
    <dbReference type="NCBI Taxonomy" id="869213"/>
    <lineage>
        <taxon>Bacteria</taxon>
        <taxon>Pseudomonadati</taxon>
        <taxon>Bacteroidota</taxon>
        <taxon>Bacteroidia</taxon>
        <taxon>Marinilabiliales</taxon>
        <taxon>Marinilabiliaceae</taxon>
        <taxon>Saccharicrinis</taxon>
    </lineage>
</organism>
<dbReference type="EMBL" id="BAMD01000046">
    <property type="protein sequence ID" value="GAF04464.1"/>
    <property type="molecule type" value="Genomic_DNA"/>
</dbReference>
<keyword evidence="2" id="KW-1185">Reference proteome</keyword>
<dbReference type="AlphaFoldDB" id="W7YPT7"/>
<gene>
    <name evidence="1" type="ORF">JCM21142_83171</name>
</gene>
<comment type="caution">
    <text evidence="1">The sequence shown here is derived from an EMBL/GenBank/DDBJ whole genome shotgun (WGS) entry which is preliminary data.</text>
</comment>
<evidence type="ECO:0000313" key="1">
    <source>
        <dbReference type="EMBL" id="GAF04464.1"/>
    </source>
</evidence>
<dbReference type="eggNOG" id="ENOG5031EUD">
    <property type="taxonomic scope" value="Bacteria"/>
</dbReference>
<dbReference type="Proteomes" id="UP000019402">
    <property type="component" value="Unassembled WGS sequence"/>
</dbReference>
<name>W7YPT7_9BACT</name>
<dbReference type="STRING" id="869213.GCA_000517085_04046"/>
<protein>
    <submittedName>
        <fullName evidence="1">Uncharacterized protein</fullName>
    </submittedName>
</protein>
<proteinExistence type="predicted"/>
<sequence>MPIKTNSLHSIKKELQLLPKEVVIEYCLRMTKYKKENKELLNYLLFEADSEDDYIAALKEDISKAFEEINQQTFYYTKKNIRRILKMTTKHIKYSSKKETEIELLIFFCQQMQNCGVSFRDSPVMQNLYKRQVNNIEKALHKLHEDIRIDYEDDIEEIQKGCCLS</sequence>
<dbReference type="RefSeq" id="WP_052343333.1">
    <property type="nucleotide sequence ID" value="NZ_BAMD01000046.1"/>
</dbReference>
<reference evidence="1 2" key="1">
    <citation type="journal article" date="2014" name="Genome Announc.">
        <title>Draft Genome Sequence of Cytophaga fermentans JCM 21142T, a Facultative Anaerobe Isolated from Marine Mud.</title>
        <authorList>
            <person name="Starns D."/>
            <person name="Oshima K."/>
            <person name="Suda W."/>
            <person name="Iino T."/>
            <person name="Yuki M."/>
            <person name="Inoue J."/>
            <person name="Kitamura K."/>
            <person name="Iida T."/>
            <person name="Darby A."/>
            <person name="Hattori M."/>
            <person name="Ohkuma M."/>
        </authorList>
    </citation>
    <scope>NUCLEOTIDE SEQUENCE [LARGE SCALE GENOMIC DNA]</scope>
    <source>
        <strain evidence="1 2">JCM 21142</strain>
    </source>
</reference>
<evidence type="ECO:0000313" key="2">
    <source>
        <dbReference type="Proteomes" id="UP000019402"/>
    </source>
</evidence>
<accession>W7YPT7</accession>
<dbReference type="OrthoDB" id="978748at2"/>